<reference evidence="1 2" key="1">
    <citation type="submission" date="2018-09" db="EMBL/GenBank/DDBJ databases">
        <title>Whole genome based analysis of evolution and adaptive divergence in Indian and Brazilian strains of Azospirillum brasilense.</title>
        <authorList>
            <person name="Singh C."/>
            <person name="Tripathi A.K."/>
        </authorList>
    </citation>
    <scope>NUCLEOTIDE SEQUENCE [LARGE SCALE GENOMIC DNA]</scope>
    <source>
        <strain evidence="1 2">MTCC4035</strain>
    </source>
</reference>
<name>A0A4D8PKE2_9PROT</name>
<sequence>MLGIPFREAATRLAALVKEQDELPDTPEADARSDEITEQWEVLGRAILGSIPRTPADSVAVIDTALCPAIGPNMDRTVATLFQRVRGVLVQAALDAVQREEGSASKATGGEASTMIPGIGLTFTEAAQQIADLVRDGLYHKFEPLEDALLAAQPVTPLDLLAVIDRLLCPEIGLVGEGHRHALALQRVRKALDALFVASVGRATSTVIPSLGLTFRDAVDRCLNLIAQQNSTPTDTEEGEARADAIAVQWIRLADKLLSAVPVNMADGAAIADLLLDDCAGLPNAGVHGAKLVAFSHLRDLLARQGVPASETESFSAGVAAFDGAAAKALCMPTAPTLAMIEAGAAAGGIDPEQARAIYAAMAAAFVKEAA</sequence>
<accession>A0A4D8PKE2</accession>
<dbReference type="AlphaFoldDB" id="A0A4D8PKE2"/>
<evidence type="ECO:0000313" key="2">
    <source>
        <dbReference type="Proteomes" id="UP000298595"/>
    </source>
</evidence>
<organism evidence="1 2">
    <name type="scientific">Azospirillum argentinense</name>
    <dbReference type="NCBI Taxonomy" id="2970906"/>
    <lineage>
        <taxon>Bacteria</taxon>
        <taxon>Pseudomonadati</taxon>
        <taxon>Pseudomonadota</taxon>
        <taxon>Alphaproteobacteria</taxon>
        <taxon>Rhodospirillales</taxon>
        <taxon>Azospirillaceae</taxon>
        <taxon>Azospirillum</taxon>
    </lineage>
</organism>
<dbReference type="EMBL" id="CP032321">
    <property type="protein sequence ID" value="QCN95861.1"/>
    <property type="molecule type" value="Genomic_DNA"/>
</dbReference>
<dbReference type="KEGG" id="aare:D3093_11655"/>
<evidence type="ECO:0000313" key="1">
    <source>
        <dbReference type="EMBL" id="QCN95861.1"/>
    </source>
</evidence>
<proteinExistence type="predicted"/>
<dbReference type="Proteomes" id="UP000298595">
    <property type="component" value="Chromosome"/>
</dbReference>
<protein>
    <submittedName>
        <fullName evidence="1">Uncharacterized protein</fullName>
    </submittedName>
</protein>
<gene>
    <name evidence="1" type="ORF">D3093_11655</name>
</gene>